<feature type="binding site" evidence="9">
    <location>
        <position position="535"/>
    </location>
    <ligand>
        <name>Mg(2+)</name>
        <dbReference type="ChEBI" id="CHEBI:18420"/>
    </ligand>
</feature>
<feature type="binding site" evidence="9">
    <location>
        <position position="508"/>
    </location>
    <ligand>
        <name>Mg(2+)</name>
        <dbReference type="ChEBI" id="CHEBI:18420"/>
    </ligand>
</feature>
<dbReference type="Gene3D" id="3.40.50.1220">
    <property type="entry name" value="TPP-binding domain"/>
    <property type="match status" value="1"/>
</dbReference>
<evidence type="ECO:0000256" key="9">
    <source>
        <dbReference type="PIRSR" id="PIRSR036565-2"/>
    </source>
</evidence>
<comment type="similarity">
    <text evidence="2 10">Belongs to the TPP enzyme family.</text>
</comment>
<dbReference type="Pfam" id="PF00205">
    <property type="entry name" value="TPP_enzyme_M"/>
    <property type="match status" value="1"/>
</dbReference>
<dbReference type="PIRSF" id="PIRSF036565">
    <property type="entry name" value="Pyruvt_ip_decrb"/>
    <property type="match status" value="1"/>
</dbReference>
<dbReference type="PhylomeDB" id="A7TK69"/>
<dbReference type="OrthoDB" id="308383at2759"/>
<feature type="domain" description="Thiamine pyrophosphate enzyme central" evidence="11">
    <location>
        <begin position="246"/>
        <end position="363"/>
    </location>
</feature>
<feature type="domain" description="Thiamine pyrophosphate enzyme TPP-binding" evidence="12">
    <location>
        <begin position="439"/>
        <end position="596"/>
    </location>
</feature>
<evidence type="ECO:0008006" key="16">
    <source>
        <dbReference type="Google" id="ProtNLM"/>
    </source>
</evidence>
<evidence type="ECO:0000256" key="3">
    <source>
        <dbReference type="ARBA" id="ARBA00022723"/>
    </source>
</evidence>
<proteinExistence type="inferred from homology"/>
<feature type="domain" description="Thiamine pyrophosphate enzyme N-terminal TPP-binding" evidence="13">
    <location>
        <begin position="25"/>
        <end position="136"/>
    </location>
</feature>
<dbReference type="SUPFAM" id="SSF52467">
    <property type="entry name" value="DHS-like NAD/FAD-binding domain"/>
    <property type="match status" value="1"/>
</dbReference>
<dbReference type="InterPro" id="IPR047213">
    <property type="entry name" value="TPP_PYR_PDC_IPDC-like"/>
</dbReference>
<dbReference type="GO" id="GO:0000949">
    <property type="term" value="P:aromatic amino acid family catabolic process to alcohol via Ehrlich pathway"/>
    <property type="evidence" value="ECO:0007669"/>
    <property type="project" value="EnsemblFungi"/>
</dbReference>
<keyword evidence="3 9" id="KW-0479">Metal-binding</keyword>
<dbReference type="Gene3D" id="3.40.50.970">
    <property type="match status" value="2"/>
</dbReference>
<dbReference type="Pfam" id="PF02776">
    <property type="entry name" value="TPP_enzyme_N"/>
    <property type="match status" value="1"/>
</dbReference>
<sequence length="630" mass="71519">MAPVITHRPTYSSSNEMLNNDKSLRFGDYIFKRLNSCGTKSIFGVPGDYNLNLLELMYPNGTANKTSEINWIGCCNELNAAYAADGYSRYTNKLGCIVTTCGVGELSAMNGISGSFAEHVKVLHIVGIPSTEKFKTGGNFHHLLPNFKESNLNKPNYKVFAEMVQGSVSCSTKFIENLDTACQEFDDLIRDIYKYSKPGYMFVPENYFKLYVNPKNLYETPSITLQDCITMSPDKMEMADGLTDFIFSYLYHAEKPAIIADTLTDRYSGSSLLNEFIQKTNIWNFSTLMGKSILDESTETYKGVYNGKDGCEKVQKAISTCDLILHFGVEKNEVNSGTYTFEDYYSKVSFIIEFHPQYIRMIDMQSKSTQLFGGVEFTYILKRMLKMVNPSNLHLNYPTSDESSTKTDQEAVANNQITQDHISTTMESYIKPGDVVLCDTGTFQFSLRDFKFSSQVKLVSQFFYLSIGYALPSALGVGIAMRDYPNSHIKDEQLKENTKPRLILFEGDGAAQMTVQELSTMLRYEVPMDIFLWNNDGYTIERAIQGPTRSYNDIQPWNWTYLFKAFGDAKENFAKNHKVETTKELDNILTELRSKDQNNINFVEVTLGIMDMPKILTDFMVRAVKHANKS</sequence>
<evidence type="ECO:0000256" key="10">
    <source>
        <dbReference type="RuleBase" id="RU362132"/>
    </source>
</evidence>
<keyword evidence="4" id="KW-0210">Decarboxylase</keyword>
<dbReference type="AlphaFoldDB" id="A7TK69"/>
<feature type="binding site" evidence="8">
    <location>
        <position position="142"/>
    </location>
    <ligand>
        <name>pyruvate</name>
        <dbReference type="ChEBI" id="CHEBI:15361"/>
        <label>1</label>
        <note>substrate; ligand shared between two neighboring subunits</note>
    </ligand>
</feature>
<dbReference type="GO" id="GO:0006559">
    <property type="term" value="P:L-phenylalanine catabolic process"/>
    <property type="evidence" value="ECO:0007669"/>
    <property type="project" value="EnsemblFungi"/>
</dbReference>
<evidence type="ECO:0000256" key="6">
    <source>
        <dbReference type="ARBA" id="ARBA00023052"/>
    </source>
</evidence>
<dbReference type="InParanoid" id="A7TK69"/>
<dbReference type="GO" id="GO:0004737">
    <property type="term" value="F:pyruvate decarboxylase activity"/>
    <property type="evidence" value="ECO:0007669"/>
    <property type="project" value="TreeGrafter"/>
</dbReference>
<dbReference type="InterPro" id="IPR012001">
    <property type="entry name" value="Thiamin_PyroP_enz_TPP-bd_dom"/>
</dbReference>
<dbReference type="GeneID" id="5545512"/>
<comment type="cofactor">
    <cofactor evidence="1">
        <name>thiamine diphosphate</name>
        <dbReference type="ChEBI" id="CHEBI:58937"/>
    </cofactor>
</comment>
<dbReference type="PANTHER" id="PTHR43452:SF3">
    <property type="entry name" value="TRANSAMINATED AMINO ACID DECARBOXYLASE"/>
    <property type="match status" value="1"/>
</dbReference>
<evidence type="ECO:0000256" key="1">
    <source>
        <dbReference type="ARBA" id="ARBA00001964"/>
    </source>
</evidence>
<dbReference type="GO" id="GO:0030976">
    <property type="term" value="F:thiamine pyrophosphate binding"/>
    <property type="evidence" value="ECO:0007669"/>
    <property type="project" value="InterPro"/>
</dbReference>
<dbReference type="GO" id="GO:0005829">
    <property type="term" value="C:cytosol"/>
    <property type="evidence" value="ECO:0007669"/>
    <property type="project" value="TreeGrafter"/>
</dbReference>
<dbReference type="InterPro" id="IPR012000">
    <property type="entry name" value="Thiamin_PyroP_enz_cen_dom"/>
</dbReference>
<evidence type="ECO:0000256" key="4">
    <source>
        <dbReference type="ARBA" id="ARBA00022793"/>
    </source>
</evidence>
<keyword evidence="5 9" id="KW-0460">Magnesium</keyword>
<dbReference type="FunFam" id="3.40.50.970:FF:000024">
    <property type="entry name" value="Pyruvate decarboxylase isozyme"/>
    <property type="match status" value="1"/>
</dbReference>
<dbReference type="EMBL" id="DS480406">
    <property type="protein sequence ID" value="EDO17304.1"/>
    <property type="molecule type" value="Genomic_DNA"/>
</dbReference>
<comment type="cofactor">
    <cofactor evidence="9">
        <name>Mg(2+)</name>
        <dbReference type="ChEBI" id="CHEBI:18420"/>
    </cofactor>
    <text evidence="9">Binds 1 Mg(2+) per subunit.</text>
</comment>
<dbReference type="PANTHER" id="PTHR43452">
    <property type="entry name" value="PYRUVATE DECARBOXYLASE"/>
    <property type="match status" value="1"/>
</dbReference>
<evidence type="ECO:0000256" key="2">
    <source>
        <dbReference type="ARBA" id="ARBA00007812"/>
    </source>
</evidence>
<evidence type="ECO:0000256" key="7">
    <source>
        <dbReference type="ARBA" id="ARBA00023239"/>
    </source>
</evidence>
<dbReference type="KEGG" id="vpo:Kpol_1062p12"/>
<evidence type="ECO:0000259" key="11">
    <source>
        <dbReference type="Pfam" id="PF00205"/>
    </source>
</evidence>
<dbReference type="OMA" id="HAIYIGM"/>
<feature type="binding site" evidence="8">
    <location>
        <position position="48"/>
    </location>
    <ligand>
        <name>pyruvate</name>
        <dbReference type="ChEBI" id="CHEBI:15361"/>
        <label>1</label>
        <note>substrate; ligand shared between two neighboring subunits</note>
    </ligand>
</feature>
<dbReference type="InterPro" id="IPR029035">
    <property type="entry name" value="DHS-like_NAD/FAD-binding_dom"/>
</dbReference>
<gene>
    <name evidence="14" type="ORF">Kpol_1062p12</name>
</gene>
<dbReference type="InterPro" id="IPR012110">
    <property type="entry name" value="PDC/IPDC-like"/>
</dbReference>
<name>A7TK69_VANPO</name>
<dbReference type="GO" id="GO:0005634">
    <property type="term" value="C:nucleus"/>
    <property type="evidence" value="ECO:0007669"/>
    <property type="project" value="TreeGrafter"/>
</dbReference>
<organism evidence="15">
    <name type="scientific">Vanderwaltozyma polyspora (strain ATCC 22028 / DSM 70294 / BCRC 21397 / CBS 2163 / NBRC 10782 / NRRL Y-8283 / UCD 57-17)</name>
    <name type="common">Kluyveromyces polysporus</name>
    <dbReference type="NCBI Taxonomy" id="436907"/>
    <lineage>
        <taxon>Eukaryota</taxon>
        <taxon>Fungi</taxon>
        <taxon>Dikarya</taxon>
        <taxon>Ascomycota</taxon>
        <taxon>Saccharomycotina</taxon>
        <taxon>Saccharomycetes</taxon>
        <taxon>Saccharomycetales</taxon>
        <taxon>Saccharomycetaceae</taxon>
        <taxon>Vanderwaltozyma</taxon>
    </lineage>
</organism>
<dbReference type="SUPFAM" id="SSF52518">
    <property type="entry name" value="Thiamin diphosphate-binding fold (THDP-binding)"/>
    <property type="match status" value="2"/>
</dbReference>
<keyword evidence="15" id="KW-1185">Reference proteome</keyword>
<feature type="binding site" evidence="8">
    <location>
        <position position="193"/>
    </location>
    <ligand>
        <name>pyruvate</name>
        <dbReference type="ChEBI" id="CHEBI:15361"/>
        <label>2</label>
        <note>allosteric activator</note>
    </ligand>
</feature>
<reference evidence="14 15" key="1">
    <citation type="journal article" date="2007" name="Proc. Natl. Acad. Sci. U.S.A.">
        <title>Independent sorting-out of thousands of duplicated gene pairs in two yeast species descended from a whole-genome duplication.</title>
        <authorList>
            <person name="Scannell D.R."/>
            <person name="Frank A.C."/>
            <person name="Conant G.C."/>
            <person name="Byrne K.P."/>
            <person name="Woolfit M."/>
            <person name="Wolfe K.H."/>
        </authorList>
    </citation>
    <scope>NUCLEOTIDE SEQUENCE [LARGE SCALE GENOMIC DNA]</scope>
    <source>
        <strain evidence="15">ATCC 22028 / DSM 70294 / BCRC 21397 / CBS 2163 / NBRC 10782 / NRRL Y-8283 / UCD 57-17</strain>
    </source>
</reference>
<dbReference type="InterPro" id="IPR011766">
    <property type="entry name" value="TPP_enzyme_TPP-bd"/>
</dbReference>
<feature type="binding site" evidence="8">
    <location>
        <position position="541"/>
    </location>
    <ligand>
        <name>pyruvate</name>
        <dbReference type="ChEBI" id="CHEBI:15361"/>
        <label>1</label>
        <note>substrate; ligand shared between two neighboring subunits</note>
    </ligand>
</feature>
<dbReference type="RefSeq" id="XP_001645162.1">
    <property type="nucleotide sequence ID" value="XM_001645112.1"/>
</dbReference>
<accession>A7TK69</accession>
<dbReference type="GO" id="GO:0000951">
    <property type="term" value="P:L-methionine catabolic process to 3-methylthiopropanol"/>
    <property type="evidence" value="ECO:0007669"/>
    <property type="project" value="EnsemblFungi"/>
</dbReference>
<keyword evidence="6 10" id="KW-0786">Thiamine pyrophosphate</keyword>
<protein>
    <recommendedName>
        <fullName evidence="16">Pyruvate decarboxylase</fullName>
    </recommendedName>
</protein>
<dbReference type="HOGENOM" id="CLU_013748_0_2_1"/>
<evidence type="ECO:0000259" key="13">
    <source>
        <dbReference type="Pfam" id="PF02776"/>
    </source>
</evidence>
<dbReference type="Pfam" id="PF02775">
    <property type="entry name" value="TPP_enzyme_C"/>
    <property type="match status" value="1"/>
</dbReference>
<evidence type="ECO:0000313" key="14">
    <source>
        <dbReference type="EMBL" id="EDO17304.1"/>
    </source>
</evidence>
<evidence type="ECO:0000256" key="8">
    <source>
        <dbReference type="PIRSR" id="PIRSR036565-1"/>
    </source>
</evidence>
<dbReference type="CDD" id="cd02005">
    <property type="entry name" value="TPP_PDC_IPDC"/>
    <property type="match status" value="1"/>
</dbReference>
<evidence type="ECO:0000259" key="12">
    <source>
        <dbReference type="Pfam" id="PF02775"/>
    </source>
</evidence>
<dbReference type="STRING" id="436907.A7TK69"/>
<dbReference type="InterPro" id="IPR029061">
    <property type="entry name" value="THDP-binding"/>
</dbReference>
<dbReference type="FunFam" id="3.40.50.970:FF:000019">
    <property type="entry name" value="Pyruvate decarboxylase isozyme"/>
    <property type="match status" value="1"/>
</dbReference>
<evidence type="ECO:0000313" key="15">
    <source>
        <dbReference type="Proteomes" id="UP000000267"/>
    </source>
</evidence>
<dbReference type="GO" id="GO:0006569">
    <property type="term" value="P:L-tryptophan catabolic process"/>
    <property type="evidence" value="ECO:0007669"/>
    <property type="project" value="EnsemblFungi"/>
</dbReference>
<dbReference type="GO" id="GO:0050177">
    <property type="term" value="F:phenylpyruvate decarboxylase activity"/>
    <property type="evidence" value="ECO:0007669"/>
    <property type="project" value="EnsemblFungi"/>
</dbReference>
<dbReference type="GO" id="GO:0000287">
    <property type="term" value="F:magnesium ion binding"/>
    <property type="evidence" value="ECO:0007669"/>
    <property type="project" value="InterPro"/>
</dbReference>
<dbReference type="InterPro" id="IPR047214">
    <property type="entry name" value="TPP_PDC_IPDC"/>
</dbReference>
<dbReference type="Proteomes" id="UP000000267">
    <property type="component" value="Unassembled WGS sequence"/>
</dbReference>
<feature type="binding site" evidence="9">
    <location>
        <position position="537"/>
    </location>
    <ligand>
        <name>Mg(2+)</name>
        <dbReference type="ChEBI" id="CHEBI:18420"/>
    </ligand>
</feature>
<dbReference type="CDD" id="cd07038">
    <property type="entry name" value="TPP_PYR_PDC_IPDC_like"/>
    <property type="match status" value="1"/>
</dbReference>
<keyword evidence="7" id="KW-0456">Lyase</keyword>
<dbReference type="GO" id="GO:0000950">
    <property type="term" value="P:branched-chain amino acid catabolic process to alcohol via Ehrlich pathway"/>
    <property type="evidence" value="ECO:0007669"/>
    <property type="project" value="EnsemblFungi"/>
</dbReference>
<dbReference type="GO" id="GO:0006552">
    <property type="term" value="P:L-leucine catabolic process"/>
    <property type="evidence" value="ECO:0007669"/>
    <property type="project" value="EnsemblFungi"/>
</dbReference>
<dbReference type="eggNOG" id="KOG1184">
    <property type="taxonomic scope" value="Eukaryota"/>
</dbReference>
<evidence type="ECO:0000256" key="5">
    <source>
        <dbReference type="ARBA" id="ARBA00022842"/>
    </source>
</evidence>